<evidence type="ECO:0000256" key="1">
    <source>
        <dbReference type="SAM" id="Phobius"/>
    </source>
</evidence>
<dbReference type="OrthoDB" id="530906at2"/>
<dbReference type="STRING" id="1641165.XM38_07465"/>
<dbReference type="Proteomes" id="UP000191901">
    <property type="component" value="Chromosome"/>
</dbReference>
<evidence type="ECO:0000313" key="3">
    <source>
        <dbReference type="EMBL" id="ASC72408.1"/>
    </source>
</evidence>
<dbReference type="KEGG" id="hhg:XM38_033650"/>
<feature type="domain" description="CHAT" evidence="2">
    <location>
        <begin position="287"/>
        <end position="441"/>
    </location>
</feature>
<dbReference type="Pfam" id="PF12770">
    <property type="entry name" value="CHAT"/>
    <property type="match status" value="1"/>
</dbReference>
<feature type="transmembrane region" description="Helical" evidence="1">
    <location>
        <begin position="47"/>
        <end position="70"/>
    </location>
</feature>
<protein>
    <recommendedName>
        <fullName evidence="2">CHAT domain-containing protein</fullName>
    </recommendedName>
</protein>
<organism evidence="3 4">
    <name type="scientific">Halomicronema hongdechloris C2206</name>
    <dbReference type="NCBI Taxonomy" id="1641165"/>
    <lineage>
        <taxon>Bacteria</taxon>
        <taxon>Bacillati</taxon>
        <taxon>Cyanobacteriota</taxon>
        <taxon>Cyanophyceae</taxon>
        <taxon>Nodosilineales</taxon>
        <taxon>Nodosilineaceae</taxon>
        <taxon>Halomicronema</taxon>
    </lineage>
</organism>
<dbReference type="EMBL" id="CP021983">
    <property type="protein sequence ID" value="ASC72408.1"/>
    <property type="molecule type" value="Genomic_DNA"/>
</dbReference>
<accession>A0A1Z3HQ34</accession>
<name>A0A1Z3HQ34_9CYAN</name>
<proteinExistence type="predicted"/>
<dbReference type="InterPro" id="IPR024983">
    <property type="entry name" value="CHAT_dom"/>
</dbReference>
<keyword evidence="1" id="KW-1133">Transmembrane helix</keyword>
<reference evidence="3 4" key="1">
    <citation type="journal article" date="2016" name="Biochim. Biophys. Acta">
        <title>Characterization of red-shifted phycobilisomes isolated from the chlorophyll f-containing cyanobacterium Halomicronema hongdechloris.</title>
        <authorList>
            <person name="Li Y."/>
            <person name="Lin Y."/>
            <person name="Garvey C.J."/>
            <person name="Birch D."/>
            <person name="Corkery R.W."/>
            <person name="Loughlin P.C."/>
            <person name="Scheer H."/>
            <person name="Willows R.D."/>
            <person name="Chen M."/>
        </authorList>
    </citation>
    <scope>NUCLEOTIDE SEQUENCE [LARGE SCALE GENOMIC DNA]</scope>
    <source>
        <strain evidence="3 4">C2206</strain>
    </source>
</reference>
<evidence type="ECO:0000259" key="2">
    <source>
        <dbReference type="Pfam" id="PF12770"/>
    </source>
</evidence>
<dbReference type="RefSeq" id="WP_080807189.1">
    <property type="nucleotide sequence ID" value="NZ_CP021983.2"/>
</dbReference>
<keyword evidence="1" id="KW-0472">Membrane</keyword>
<keyword evidence="4" id="KW-1185">Reference proteome</keyword>
<dbReference type="AlphaFoldDB" id="A0A1Z3HQ34"/>
<keyword evidence="1" id="KW-0812">Transmembrane</keyword>
<gene>
    <name evidence="3" type="ORF">XM38_033650</name>
</gene>
<evidence type="ECO:0000313" key="4">
    <source>
        <dbReference type="Proteomes" id="UP000191901"/>
    </source>
</evidence>
<sequence>MTSIKISGSHDDLEMIESLSKEIFRENEIPVKTQISEFRKDSIDAEIVLPVLSVTFSGVIAVAQIINLILNIQEKRSKSIAQKDTPISLKIEASNGKELDFRISGSTTNEEIRKYLSSVNQFIDDFLRDDDGISLNNDQLGETASSTDIEKINLLFRGLLSNLTDIREWKSLPPKKNGEIITFKSTFEKTSLRKLICNSRVSKIYLNYEEAKLCKGLFYILERENILTFHELSDDFRVIDMENMFVRYEVEELAIFNRVNHLKNFFLNDISSPSATENLGEVISILLLSADPSDATRLRIGEEFREIQDKLQLAQLRERFRLNLRMSARPEDISQSLLDSQPQIVHFSGHGLATGELCFEDKIGKVHPVSPDALAALFEQFASQIKCVLLNACYSKAQAIAIAQHIDYVIVMNQAIGDKAAIAFTIGFYQALGAGRTFKEAHKFGCIQIRLQSIPEHLTPILLERGACDY</sequence>